<reference evidence="1" key="1">
    <citation type="submission" date="2014-11" db="EMBL/GenBank/DDBJ databases">
        <authorList>
            <person name="Amaro Gonzalez C."/>
        </authorList>
    </citation>
    <scope>NUCLEOTIDE SEQUENCE</scope>
</reference>
<dbReference type="AlphaFoldDB" id="A0A0E9WJZ4"/>
<proteinExistence type="predicted"/>
<evidence type="ECO:0000313" key="1">
    <source>
        <dbReference type="EMBL" id="JAH89885.1"/>
    </source>
</evidence>
<sequence length="58" mass="6666">MLILLYVSHCRTAKYSTADGFCKLSRIDLEKLLTYISKCPLPVIFIACITNIYCMFLN</sequence>
<name>A0A0E9WJZ4_ANGAN</name>
<dbReference type="EMBL" id="GBXM01018692">
    <property type="protein sequence ID" value="JAH89885.1"/>
    <property type="molecule type" value="Transcribed_RNA"/>
</dbReference>
<reference evidence="1" key="2">
    <citation type="journal article" date="2015" name="Fish Shellfish Immunol.">
        <title>Early steps in the European eel (Anguilla anguilla)-Vibrio vulnificus interaction in the gills: Role of the RtxA13 toxin.</title>
        <authorList>
            <person name="Callol A."/>
            <person name="Pajuelo D."/>
            <person name="Ebbesson L."/>
            <person name="Teles M."/>
            <person name="MacKenzie S."/>
            <person name="Amaro C."/>
        </authorList>
    </citation>
    <scope>NUCLEOTIDE SEQUENCE</scope>
</reference>
<protein>
    <submittedName>
        <fullName evidence="1">Uncharacterized protein</fullName>
    </submittedName>
</protein>
<organism evidence="1">
    <name type="scientific">Anguilla anguilla</name>
    <name type="common">European freshwater eel</name>
    <name type="synonym">Muraena anguilla</name>
    <dbReference type="NCBI Taxonomy" id="7936"/>
    <lineage>
        <taxon>Eukaryota</taxon>
        <taxon>Metazoa</taxon>
        <taxon>Chordata</taxon>
        <taxon>Craniata</taxon>
        <taxon>Vertebrata</taxon>
        <taxon>Euteleostomi</taxon>
        <taxon>Actinopterygii</taxon>
        <taxon>Neopterygii</taxon>
        <taxon>Teleostei</taxon>
        <taxon>Anguilliformes</taxon>
        <taxon>Anguillidae</taxon>
        <taxon>Anguilla</taxon>
    </lineage>
</organism>
<accession>A0A0E9WJZ4</accession>